<evidence type="ECO:0000256" key="5">
    <source>
        <dbReference type="ARBA" id="ARBA00022777"/>
    </source>
</evidence>
<organism evidence="11 12">
    <name type="scientific">Rhabdonatronobacter sediminivivens</name>
    <dbReference type="NCBI Taxonomy" id="2743469"/>
    <lineage>
        <taxon>Bacteria</taxon>
        <taxon>Pseudomonadati</taxon>
        <taxon>Pseudomonadota</taxon>
        <taxon>Alphaproteobacteria</taxon>
        <taxon>Rhodobacterales</taxon>
        <taxon>Paracoccaceae</taxon>
        <taxon>Rhabdonatronobacter</taxon>
    </lineage>
</organism>
<dbReference type="Gene3D" id="2.10.70.100">
    <property type="match status" value="1"/>
</dbReference>
<dbReference type="InterPro" id="IPR001789">
    <property type="entry name" value="Sig_transdc_resp-reg_receiver"/>
</dbReference>
<feature type="domain" description="PAS" evidence="9">
    <location>
        <begin position="312"/>
        <end position="384"/>
    </location>
</feature>
<dbReference type="CDD" id="cd00082">
    <property type="entry name" value="HisKA"/>
    <property type="match status" value="1"/>
</dbReference>
<dbReference type="SUPFAM" id="SSF55874">
    <property type="entry name" value="ATPase domain of HSP90 chaperone/DNA topoisomerase II/histidine kinase"/>
    <property type="match status" value="1"/>
</dbReference>
<evidence type="ECO:0000313" key="11">
    <source>
        <dbReference type="EMBL" id="NYS25501.1"/>
    </source>
</evidence>
<evidence type="ECO:0000256" key="2">
    <source>
        <dbReference type="ARBA" id="ARBA00012438"/>
    </source>
</evidence>
<dbReference type="InterPro" id="IPR005467">
    <property type="entry name" value="His_kinase_dom"/>
</dbReference>
<dbReference type="Pfam" id="PF00512">
    <property type="entry name" value="HisKA"/>
    <property type="match status" value="1"/>
</dbReference>
<comment type="caution">
    <text evidence="11">The sequence shown here is derived from an EMBL/GenBank/DDBJ whole genome shotgun (WGS) entry which is preliminary data.</text>
</comment>
<dbReference type="PROSITE" id="PS50109">
    <property type="entry name" value="HIS_KIN"/>
    <property type="match status" value="1"/>
</dbReference>
<dbReference type="Pfam" id="PF02518">
    <property type="entry name" value="HATPase_c"/>
    <property type="match status" value="1"/>
</dbReference>
<dbReference type="SMART" id="SM00086">
    <property type="entry name" value="PAC"/>
    <property type="match status" value="5"/>
</dbReference>
<evidence type="ECO:0000313" key="12">
    <source>
        <dbReference type="Proteomes" id="UP000529417"/>
    </source>
</evidence>
<evidence type="ECO:0000259" key="9">
    <source>
        <dbReference type="PROSITE" id="PS50112"/>
    </source>
</evidence>
<dbReference type="PANTHER" id="PTHR43304:SF1">
    <property type="entry name" value="PAC DOMAIN-CONTAINING PROTEIN"/>
    <property type="match status" value="1"/>
</dbReference>
<dbReference type="PROSITE" id="PS50112">
    <property type="entry name" value="PAS"/>
    <property type="match status" value="4"/>
</dbReference>
<dbReference type="Pfam" id="PF08447">
    <property type="entry name" value="PAS_3"/>
    <property type="match status" value="3"/>
</dbReference>
<evidence type="ECO:0000259" key="10">
    <source>
        <dbReference type="PROSITE" id="PS50113"/>
    </source>
</evidence>
<keyword evidence="5" id="KW-0418">Kinase</keyword>
<feature type="domain" description="PAS" evidence="9">
    <location>
        <begin position="566"/>
        <end position="617"/>
    </location>
</feature>
<dbReference type="EC" id="2.7.13.3" evidence="2"/>
<feature type="domain" description="PAC" evidence="10">
    <location>
        <begin position="513"/>
        <end position="565"/>
    </location>
</feature>
<evidence type="ECO:0000256" key="4">
    <source>
        <dbReference type="ARBA" id="ARBA00022679"/>
    </source>
</evidence>
<dbReference type="InterPro" id="IPR003594">
    <property type="entry name" value="HATPase_dom"/>
</dbReference>
<dbReference type="SMART" id="SM00387">
    <property type="entry name" value="HATPase_c"/>
    <property type="match status" value="1"/>
</dbReference>
<dbReference type="CDD" id="cd00130">
    <property type="entry name" value="PAS"/>
    <property type="match status" value="4"/>
</dbReference>
<feature type="domain" description="Response regulatory" evidence="8">
    <location>
        <begin position="1198"/>
        <end position="1314"/>
    </location>
</feature>
<dbReference type="InterPro" id="IPR013656">
    <property type="entry name" value="PAS_4"/>
</dbReference>
<dbReference type="Gene3D" id="3.30.450.20">
    <property type="entry name" value="PAS domain"/>
    <property type="match status" value="7"/>
</dbReference>
<dbReference type="InterPro" id="IPR003661">
    <property type="entry name" value="HisK_dim/P_dom"/>
</dbReference>
<dbReference type="PANTHER" id="PTHR43304">
    <property type="entry name" value="PHYTOCHROME-LIKE PROTEIN CPH1"/>
    <property type="match status" value="1"/>
</dbReference>
<dbReference type="PROSITE" id="PS50113">
    <property type="entry name" value="PAC"/>
    <property type="match status" value="3"/>
</dbReference>
<dbReference type="InterPro" id="IPR011006">
    <property type="entry name" value="CheY-like_superfamily"/>
</dbReference>
<dbReference type="InterPro" id="IPR000014">
    <property type="entry name" value="PAS"/>
</dbReference>
<dbReference type="SUPFAM" id="SSF55785">
    <property type="entry name" value="PYP-like sensor domain (PAS domain)"/>
    <property type="match status" value="6"/>
</dbReference>
<dbReference type="SMART" id="SM00091">
    <property type="entry name" value="PAS"/>
    <property type="match status" value="6"/>
</dbReference>
<feature type="domain" description="PAS" evidence="9">
    <location>
        <begin position="706"/>
        <end position="756"/>
    </location>
</feature>
<dbReference type="Pfam" id="PF13426">
    <property type="entry name" value="PAS_9"/>
    <property type="match status" value="1"/>
</dbReference>
<dbReference type="SMART" id="SM00448">
    <property type="entry name" value="REC"/>
    <property type="match status" value="1"/>
</dbReference>
<dbReference type="SMART" id="SM00388">
    <property type="entry name" value="HisKA"/>
    <property type="match status" value="1"/>
</dbReference>
<dbReference type="InterPro" id="IPR004358">
    <property type="entry name" value="Sig_transdc_His_kin-like_C"/>
</dbReference>
<keyword evidence="4" id="KW-0808">Transferase</keyword>
<dbReference type="Proteomes" id="UP000529417">
    <property type="component" value="Unassembled WGS sequence"/>
</dbReference>
<dbReference type="InterPro" id="IPR052162">
    <property type="entry name" value="Sensor_kinase/Photoreceptor"/>
</dbReference>
<dbReference type="InterPro" id="IPR036890">
    <property type="entry name" value="HATPase_C_sf"/>
</dbReference>
<keyword evidence="3 6" id="KW-0597">Phosphoprotein</keyword>
<dbReference type="Pfam" id="PF00072">
    <property type="entry name" value="Response_reg"/>
    <property type="match status" value="1"/>
</dbReference>
<dbReference type="InterPro" id="IPR001610">
    <property type="entry name" value="PAC"/>
</dbReference>
<evidence type="ECO:0000256" key="6">
    <source>
        <dbReference type="PROSITE-ProRule" id="PRU00169"/>
    </source>
</evidence>
<dbReference type="GO" id="GO:0000155">
    <property type="term" value="F:phosphorelay sensor kinase activity"/>
    <property type="evidence" value="ECO:0007669"/>
    <property type="project" value="InterPro"/>
</dbReference>
<protein>
    <recommendedName>
        <fullName evidence="2">histidine kinase</fullName>
        <ecNumber evidence="2">2.7.13.3</ecNumber>
    </recommendedName>
</protein>
<dbReference type="InterPro" id="IPR000700">
    <property type="entry name" value="PAS-assoc_C"/>
</dbReference>
<dbReference type="SUPFAM" id="SSF47384">
    <property type="entry name" value="Homodimeric domain of signal transducing histidine kinase"/>
    <property type="match status" value="1"/>
</dbReference>
<feature type="domain" description="PAC" evidence="10">
    <location>
        <begin position="757"/>
        <end position="811"/>
    </location>
</feature>
<dbReference type="NCBIfam" id="TIGR00229">
    <property type="entry name" value="sensory_box"/>
    <property type="match status" value="5"/>
</dbReference>
<dbReference type="InterPro" id="IPR013655">
    <property type="entry name" value="PAS_fold_3"/>
</dbReference>
<evidence type="ECO:0000256" key="3">
    <source>
        <dbReference type="ARBA" id="ARBA00022553"/>
    </source>
</evidence>
<comment type="catalytic activity">
    <reaction evidence="1">
        <text>ATP + protein L-histidine = ADP + protein N-phospho-L-histidine.</text>
        <dbReference type="EC" id="2.7.13.3"/>
    </reaction>
</comment>
<feature type="domain" description="PAS" evidence="9">
    <location>
        <begin position="812"/>
        <end position="884"/>
    </location>
</feature>
<dbReference type="InterPro" id="IPR036097">
    <property type="entry name" value="HisK_dim/P_sf"/>
</dbReference>
<proteinExistence type="predicted"/>
<reference evidence="11 12" key="1">
    <citation type="journal article" date="2000" name="Arch. Microbiol.">
        <title>Rhodobaca bogoriensis gen. nov. and sp. nov., an alkaliphilic purple nonsulfur bacterium from African Rift Valley soda lakes.</title>
        <authorList>
            <person name="Milford A.D."/>
            <person name="Achenbach L.A."/>
            <person name="Jung D.O."/>
            <person name="Madigan M.T."/>
        </authorList>
    </citation>
    <scope>NUCLEOTIDE SEQUENCE [LARGE SCALE GENOMIC DNA]</scope>
    <source>
        <strain evidence="11 12">2376</strain>
    </source>
</reference>
<dbReference type="InterPro" id="IPR035965">
    <property type="entry name" value="PAS-like_dom_sf"/>
</dbReference>
<sequence length="1317" mass="146772">MQETPVLPPSAMQAYDLLSLPVWVFSVKTLKILASNRAAQAWLGYDARTLQAMTIADLRPEQDRAAIAEQVRQFDIGMADAGTWTIEASSGDRFTVAFDWKKVRFDGDAAIVASIRDSTQVVQAQERAESLSAEVRTLRHKVDLSSEHLALLCNALPGNLAVLTPGDYQIVAATNEYAQAVARERGELLGRRLLEVFPNDPDDPEADPVSNLRASLQRVEALRVSDVMSLQRHPVQGRDGLFHERFWLQRNKPVFDAAGRLIYIIHRAEDLTAIMSPETAPAADTADHEAAAAEHMLHAAETHAALLALREREARLRTAETLLDLGAWEYDLEGRTLSWSKRVFDIFGLQPDQPPPDFDGYLAVVHPDDQPQLRAGLRDFVNSGAATIDFEHRINRPDGTVAHVRGVGTWHVVEGRRIVIGHVQDITRFRAAEEQVRLASRRRRLAGRMTRLGSWHVELGAERATWCDETAAIHDEPRGKSPTLDETIAYYIPAHRQRIRAKFDACAQDGHAFDELLQIVTAKGRRVWVRAVGEAVRDPSGQIIAVEGAVQDVTELVETRHATRAVSERLLQTLESISDACFLLDDSWRFVFLNKKAELLLRRRRTDLLGRNVWAEFPDSVGTAFQIEYERAVAKGQAARFQAFYPPLDTWFEVNAYPTPEGLAVYFRDVTRQRARDEQLRLLENAVSRQNDILLITEAAPIDAPDGPRIVYVNDAFERRTGYSREDVIGKTPRILQGPKTQRAALDRIRRAMENWQPVRAELINYTSAGEEFWLEMDLVPLADDTGAFTHWVAVERDITDRRHAEEEIRLSQERFQRVTQATNEVIWDWDVIADKHWWNANLKTLTGLDPAEIEQGIASWKNRLHPEDRDEAVAGVDALIAGTETVWSGEYRFRHADGHYLTVLDRSFVIRDSEGRAVRLLGSMIDVTTLREMESRLRQSQKLESVGQLTGGVAHDFNNLLTIILGNIEFLQDAIDANDPLRRHVDMTVRAAERAAELTNRLLAFSRKQPLQPQVIDANALIGGMEDMLRRTLGEELNIALSLDARLWRSEIDPGQLESALLNLVINSRDSMPDGGSLTIETANVLLDDTYVAYEPDLTAGQYVVIAVSDTGHGIPSDQIDRAFEPFFTTKGADKGTGLGLSMVYGFVKQSGGHIRLYSEPGEGTTVKLYFPRVQGETTPSEGAEGGQSEAETGNATILVVEDDPLLLQQVCAQLADMGYTVLSADAGAAALEILRGRPDIDLLFTDVVLPGGMNGRQVADAAQAIKPGLKVLYTSGYSENAIVHHGRLDPGVDLLSKPYRRSSLAAKLRMILTPV</sequence>
<dbReference type="Pfam" id="PF08448">
    <property type="entry name" value="PAS_4"/>
    <property type="match status" value="2"/>
</dbReference>
<dbReference type="Gene3D" id="3.30.565.10">
    <property type="entry name" value="Histidine kinase-like ATPase, C-terminal domain"/>
    <property type="match status" value="1"/>
</dbReference>
<dbReference type="EMBL" id="JACBXS010000020">
    <property type="protein sequence ID" value="NYS25501.1"/>
    <property type="molecule type" value="Genomic_DNA"/>
</dbReference>
<evidence type="ECO:0000259" key="7">
    <source>
        <dbReference type="PROSITE" id="PS50109"/>
    </source>
</evidence>
<dbReference type="SUPFAM" id="SSF52172">
    <property type="entry name" value="CheY-like"/>
    <property type="match status" value="1"/>
</dbReference>
<feature type="domain" description="PAC" evidence="10">
    <location>
        <begin position="888"/>
        <end position="940"/>
    </location>
</feature>
<dbReference type="Gene3D" id="1.10.287.130">
    <property type="match status" value="1"/>
</dbReference>
<name>A0A7Z0I056_9RHOB</name>
<dbReference type="PROSITE" id="PS50110">
    <property type="entry name" value="RESPONSE_REGULATORY"/>
    <property type="match status" value="1"/>
</dbReference>
<gene>
    <name evidence="11" type="ORF">HUK65_10905</name>
</gene>
<feature type="modified residue" description="4-aspartylphosphate" evidence="6">
    <location>
        <position position="1248"/>
    </location>
</feature>
<dbReference type="CDD" id="cd18161">
    <property type="entry name" value="REC_hyHK_blue-like"/>
    <property type="match status" value="1"/>
</dbReference>
<accession>A0A7Z0I056</accession>
<evidence type="ECO:0000259" key="8">
    <source>
        <dbReference type="PROSITE" id="PS50110"/>
    </source>
</evidence>
<evidence type="ECO:0000256" key="1">
    <source>
        <dbReference type="ARBA" id="ARBA00000085"/>
    </source>
</evidence>
<feature type="domain" description="Histidine kinase" evidence="7">
    <location>
        <begin position="953"/>
        <end position="1176"/>
    </location>
</feature>
<dbReference type="PRINTS" id="PR00344">
    <property type="entry name" value="BCTRLSENSOR"/>
</dbReference>
<dbReference type="CDD" id="cd16919">
    <property type="entry name" value="HATPase_CckA-like"/>
    <property type="match status" value="1"/>
</dbReference>
<dbReference type="Gene3D" id="3.40.50.2300">
    <property type="match status" value="1"/>
</dbReference>
<keyword evidence="12" id="KW-1185">Reference proteome</keyword>